<proteinExistence type="predicted"/>
<dbReference type="InterPro" id="IPR011015">
    <property type="entry name" value="LEM/LEM-like_dom_sf"/>
</dbReference>
<dbReference type="FunFam" id="1.10.720.40:FF:000001">
    <property type="entry name" value="LEM domain containing 2, isoform CRA_a"/>
    <property type="match status" value="1"/>
</dbReference>
<dbReference type="CDD" id="cd12934">
    <property type="entry name" value="LEM"/>
    <property type="match status" value="1"/>
</dbReference>
<organism evidence="2 3">
    <name type="scientific">Desmophyllum pertusum</name>
    <dbReference type="NCBI Taxonomy" id="174260"/>
    <lineage>
        <taxon>Eukaryota</taxon>
        <taxon>Metazoa</taxon>
        <taxon>Cnidaria</taxon>
        <taxon>Anthozoa</taxon>
        <taxon>Hexacorallia</taxon>
        <taxon>Scleractinia</taxon>
        <taxon>Caryophylliina</taxon>
        <taxon>Caryophylliidae</taxon>
        <taxon>Desmophyllum</taxon>
    </lineage>
</organism>
<dbReference type="GO" id="GO:0005737">
    <property type="term" value="C:cytoplasm"/>
    <property type="evidence" value="ECO:0007669"/>
    <property type="project" value="TreeGrafter"/>
</dbReference>
<feature type="domain" description="LEM" evidence="1">
    <location>
        <begin position="22"/>
        <end position="66"/>
    </location>
</feature>
<evidence type="ECO:0000313" key="2">
    <source>
        <dbReference type="EMBL" id="KAJ7388969.1"/>
    </source>
</evidence>
<dbReference type="OrthoDB" id="1601181at2759"/>
<evidence type="ECO:0000313" key="3">
    <source>
        <dbReference type="Proteomes" id="UP001163046"/>
    </source>
</evidence>
<sequence>MTGRKVAPYWTSPLLMTPSLFPESLLKLSDSELKKELEKYGEIPGPIMPSTKNVYIKRLVRLQSGSANSKDTQYGEYLPELRKHLEGRADTPDMFTVEEIHVHAFRLQKGLEGGVS</sequence>
<dbReference type="PANTHER" id="PTHR46427">
    <property type="entry name" value="ANKYRIN REPEAT AND LEM DOMAIN-CONTAINING PROTEIN 1"/>
    <property type="match status" value="1"/>
</dbReference>
<dbReference type="Pfam" id="PF03020">
    <property type="entry name" value="LEM"/>
    <property type="match status" value="1"/>
</dbReference>
<dbReference type="SMART" id="SM00540">
    <property type="entry name" value="LEM"/>
    <property type="match status" value="1"/>
</dbReference>
<keyword evidence="3" id="KW-1185">Reference proteome</keyword>
<reference evidence="2" key="1">
    <citation type="submission" date="2023-01" db="EMBL/GenBank/DDBJ databases">
        <title>Genome assembly of the deep-sea coral Lophelia pertusa.</title>
        <authorList>
            <person name="Herrera S."/>
            <person name="Cordes E."/>
        </authorList>
    </citation>
    <scope>NUCLEOTIDE SEQUENCE</scope>
    <source>
        <strain evidence="2">USNM1676648</strain>
        <tissue evidence="2">Polyp</tissue>
    </source>
</reference>
<dbReference type="SUPFAM" id="SSF63451">
    <property type="entry name" value="LEM domain"/>
    <property type="match status" value="1"/>
</dbReference>
<dbReference type="GO" id="GO:0000724">
    <property type="term" value="P:double-strand break repair via homologous recombination"/>
    <property type="evidence" value="ECO:0007669"/>
    <property type="project" value="TreeGrafter"/>
</dbReference>
<name>A0A9W9ZXH6_9CNID</name>
<dbReference type="PANTHER" id="PTHR46427:SF1">
    <property type="entry name" value="ANKYRIN REPEAT AND LEM DOMAIN-CONTAINING PROTEIN 1"/>
    <property type="match status" value="1"/>
</dbReference>
<dbReference type="Gene3D" id="1.10.720.40">
    <property type="match status" value="1"/>
</dbReference>
<protein>
    <submittedName>
        <fullName evidence="2">LEM domain</fullName>
    </submittedName>
</protein>
<evidence type="ECO:0000259" key="1">
    <source>
        <dbReference type="PROSITE" id="PS50954"/>
    </source>
</evidence>
<dbReference type="Proteomes" id="UP001163046">
    <property type="component" value="Unassembled WGS sequence"/>
</dbReference>
<dbReference type="GO" id="GO:0000712">
    <property type="term" value="P:resolution of meiotic recombination intermediates"/>
    <property type="evidence" value="ECO:0007669"/>
    <property type="project" value="TreeGrafter"/>
</dbReference>
<gene>
    <name evidence="2" type="primary">ANKLE1_1</name>
    <name evidence="2" type="ORF">OS493_034607</name>
</gene>
<comment type="caution">
    <text evidence="2">The sequence shown here is derived from an EMBL/GenBank/DDBJ whole genome shotgun (WGS) entry which is preliminary data.</text>
</comment>
<accession>A0A9W9ZXH6</accession>
<dbReference type="EMBL" id="MU825445">
    <property type="protein sequence ID" value="KAJ7388969.1"/>
    <property type="molecule type" value="Genomic_DNA"/>
</dbReference>
<dbReference type="GO" id="GO:0004520">
    <property type="term" value="F:DNA endonuclease activity"/>
    <property type="evidence" value="ECO:0007669"/>
    <property type="project" value="TreeGrafter"/>
</dbReference>
<dbReference type="InterPro" id="IPR034998">
    <property type="entry name" value="ANKLE1"/>
</dbReference>
<dbReference type="PROSITE" id="PS50954">
    <property type="entry name" value="LEM"/>
    <property type="match status" value="1"/>
</dbReference>
<dbReference type="InterPro" id="IPR003887">
    <property type="entry name" value="LEM_dom"/>
</dbReference>
<dbReference type="AlphaFoldDB" id="A0A9W9ZXH6"/>
<dbReference type="GO" id="GO:0005654">
    <property type="term" value="C:nucleoplasm"/>
    <property type="evidence" value="ECO:0007669"/>
    <property type="project" value="TreeGrafter"/>
</dbReference>